<evidence type="ECO:0000313" key="2">
    <source>
        <dbReference type="EMBL" id="ORY76389.1"/>
    </source>
</evidence>
<protein>
    <submittedName>
        <fullName evidence="2">Hydrophobic surface binding protein A-domain-containing protein</fullName>
    </submittedName>
</protein>
<keyword evidence="3" id="KW-1185">Reference proteome</keyword>
<keyword evidence="1" id="KW-0732">Signal</keyword>
<organism evidence="2 3">
    <name type="scientific">Protomyces lactucae-debilis</name>
    <dbReference type="NCBI Taxonomy" id="2754530"/>
    <lineage>
        <taxon>Eukaryota</taxon>
        <taxon>Fungi</taxon>
        <taxon>Dikarya</taxon>
        <taxon>Ascomycota</taxon>
        <taxon>Taphrinomycotina</taxon>
        <taxon>Taphrinomycetes</taxon>
        <taxon>Taphrinales</taxon>
        <taxon>Protomycetaceae</taxon>
        <taxon>Protomyces</taxon>
    </lineage>
</organism>
<gene>
    <name evidence="2" type="ORF">BCR37DRAFT_166052</name>
</gene>
<dbReference type="AlphaFoldDB" id="A0A1Y2EXR7"/>
<dbReference type="GO" id="GO:0005576">
    <property type="term" value="C:extracellular region"/>
    <property type="evidence" value="ECO:0007669"/>
    <property type="project" value="TreeGrafter"/>
</dbReference>
<name>A0A1Y2EXR7_PROLT</name>
<dbReference type="EMBL" id="MCFI01000023">
    <property type="protein sequence ID" value="ORY76389.1"/>
    <property type="molecule type" value="Genomic_DNA"/>
</dbReference>
<proteinExistence type="predicted"/>
<dbReference type="Pfam" id="PF12296">
    <property type="entry name" value="HsbA"/>
    <property type="match status" value="1"/>
</dbReference>
<sequence length="187" mass="19978">MVVRTLNVVYLNHKMQAVLLFALLGLVHAAPLGETAKDDAITGHIKKIDTDLVALNGLLDQYTGGLVAALPIKASAETVETSMKAAVTDIKKEPIPLPDAGLQTMLDAIKTLNGNVNTTMTALGAKAEKFGAAKPIVQKILVRMSDVEKELGDSLVAHASPAMQAAAKEEDQKLRDYFKIALTQYNT</sequence>
<accession>A0A1Y2EXR7</accession>
<dbReference type="RefSeq" id="XP_040722652.1">
    <property type="nucleotide sequence ID" value="XM_040866225.1"/>
</dbReference>
<feature type="signal peptide" evidence="1">
    <location>
        <begin position="1"/>
        <end position="29"/>
    </location>
</feature>
<feature type="chain" id="PRO_5012033683" evidence="1">
    <location>
        <begin position="30"/>
        <end position="187"/>
    </location>
</feature>
<dbReference type="Gene3D" id="1.20.1280.140">
    <property type="match status" value="1"/>
</dbReference>
<evidence type="ECO:0000313" key="3">
    <source>
        <dbReference type="Proteomes" id="UP000193685"/>
    </source>
</evidence>
<comment type="caution">
    <text evidence="2">The sequence shown here is derived from an EMBL/GenBank/DDBJ whole genome shotgun (WGS) entry which is preliminary data.</text>
</comment>
<dbReference type="GeneID" id="63782824"/>
<evidence type="ECO:0000256" key="1">
    <source>
        <dbReference type="SAM" id="SignalP"/>
    </source>
</evidence>
<dbReference type="Proteomes" id="UP000193685">
    <property type="component" value="Unassembled WGS sequence"/>
</dbReference>
<reference evidence="2 3" key="1">
    <citation type="submission" date="2016-07" db="EMBL/GenBank/DDBJ databases">
        <title>Pervasive Adenine N6-methylation of Active Genes in Fungi.</title>
        <authorList>
            <consortium name="DOE Joint Genome Institute"/>
            <person name="Mondo S.J."/>
            <person name="Dannebaum R.O."/>
            <person name="Kuo R.C."/>
            <person name="Labutti K."/>
            <person name="Haridas S."/>
            <person name="Kuo A."/>
            <person name="Salamov A."/>
            <person name="Ahrendt S.R."/>
            <person name="Lipzen A."/>
            <person name="Sullivan W."/>
            <person name="Andreopoulos W.B."/>
            <person name="Clum A."/>
            <person name="Lindquist E."/>
            <person name="Daum C."/>
            <person name="Ramamoorthy G.K."/>
            <person name="Gryganskyi A."/>
            <person name="Culley D."/>
            <person name="Magnuson J.K."/>
            <person name="James T.Y."/>
            <person name="O'Malley M.A."/>
            <person name="Stajich J.E."/>
            <person name="Spatafora J.W."/>
            <person name="Visel A."/>
            <person name="Grigoriev I.V."/>
        </authorList>
    </citation>
    <scope>NUCLEOTIDE SEQUENCE [LARGE SCALE GENOMIC DNA]</scope>
    <source>
        <strain evidence="2 3">12-1054</strain>
    </source>
</reference>
<dbReference type="InterPro" id="IPR021054">
    <property type="entry name" value="Cell_wall_mannoprotein_1"/>
</dbReference>
<dbReference type="PANTHER" id="PTHR38123">
    <property type="entry name" value="CELL WALL SERINE-THREONINE-RICH GALACTOMANNOPROTEIN MP1 (AFU_ORTHOLOGUE AFUA_4G03240)"/>
    <property type="match status" value="1"/>
</dbReference>
<dbReference type="PANTHER" id="PTHR38123:SF1">
    <property type="entry name" value="HYDROPHOBIC SURFACE BINDING PROTEIN"/>
    <property type="match status" value="1"/>
</dbReference>